<dbReference type="EMBL" id="JAJAGQ010000019">
    <property type="protein sequence ID" value="KAJ8534961.1"/>
    <property type="molecule type" value="Genomic_DNA"/>
</dbReference>
<gene>
    <name evidence="2" type="ORF">K7X08_016689</name>
</gene>
<organism evidence="2 3">
    <name type="scientific">Anisodus acutangulus</name>
    <dbReference type="NCBI Taxonomy" id="402998"/>
    <lineage>
        <taxon>Eukaryota</taxon>
        <taxon>Viridiplantae</taxon>
        <taxon>Streptophyta</taxon>
        <taxon>Embryophyta</taxon>
        <taxon>Tracheophyta</taxon>
        <taxon>Spermatophyta</taxon>
        <taxon>Magnoliopsida</taxon>
        <taxon>eudicotyledons</taxon>
        <taxon>Gunneridae</taxon>
        <taxon>Pentapetalae</taxon>
        <taxon>asterids</taxon>
        <taxon>lamiids</taxon>
        <taxon>Solanales</taxon>
        <taxon>Solanaceae</taxon>
        <taxon>Solanoideae</taxon>
        <taxon>Hyoscyameae</taxon>
        <taxon>Anisodus</taxon>
    </lineage>
</organism>
<reference evidence="3" key="1">
    <citation type="journal article" date="2023" name="Proc. Natl. Acad. Sci. U.S.A.">
        <title>Genomic and structural basis for evolution of tropane alkaloid biosynthesis.</title>
        <authorList>
            <person name="Wanga Y.-J."/>
            <person name="Taina T."/>
            <person name="Yua J.-Y."/>
            <person name="Lia J."/>
            <person name="Xua B."/>
            <person name="Chenc J."/>
            <person name="D'Auriad J.C."/>
            <person name="Huanga J.-P."/>
            <person name="Huanga S.-X."/>
        </authorList>
    </citation>
    <scope>NUCLEOTIDE SEQUENCE [LARGE SCALE GENOMIC DNA]</scope>
    <source>
        <strain evidence="3">cv. KIB-2019</strain>
    </source>
</reference>
<name>A0A9Q1R099_9SOLA</name>
<evidence type="ECO:0000256" key="1">
    <source>
        <dbReference type="SAM" id="MobiDB-lite"/>
    </source>
</evidence>
<keyword evidence="3" id="KW-1185">Reference proteome</keyword>
<feature type="region of interest" description="Disordered" evidence="1">
    <location>
        <begin position="76"/>
        <end position="102"/>
    </location>
</feature>
<protein>
    <submittedName>
        <fullName evidence="2">Uncharacterized protein</fullName>
    </submittedName>
</protein>
<dbReference type="Proteomes" id="UP001152561">
    <property type="component" value="Unassembled WGS sequence"/>
</dbReference>
<comment type="caution">
    <text evidence="2">The sequence shown here is derived from an EMBL/GenBank/DDBJ whole genome shotgun (WGS) entry which is preliminary data.</text>
</comment>
<proteinExistence type="predicted"/>
<accession>A0A9Q1R099</accession>
<feature type="compositionally biased region" description="Polar residues" evidence="1">
    <location>
        <begin position="87"/>
        <end position="96"/>
    </location>
</feature>
<evidence type="ECO:0000313" key="3">
    <source>
        <dbReference type="Proteomes" id="UP001152561"/>
    </source>
</evidence>
<evidence type="ECO:0000313" key="2">
    <source>
        <dbReference type="EMBL" id="KAJ8534961.1"/>
    </source>
</evidence>
<sequence>MSVKSCVTKSGYGCGFLLEESDDYVVESQRVNVVTAPESGGNKRSRVAEDVNWDKRRRLKMWFYLAAEGLYLSQTKDPNYGKEEMDTQSNEVTGVRQNPKLG</sequence>
<dbReference type="AlphaFoldDB" id="A0A9Q1R099"/>